<name>A0A4Y2P6P7_ARAVE</name>
<feature type="region of interest" description="Disordered" evidence="1">
    <location>
        <begin position="32"/>
        <end position="62"/>
    </location>
</feature>
<dbReference type="EMBL" id="BGPR01010538">
    <property type="protein sequence ID" value="GBN46689.1"/>
    <property type="molecule type" value="Genomic_DNA"/>
</dbReference>
<evidence type="ECO:0000256" key="1">
    <source>
        <dbReference type="SAM" id="MobiDB-lite"/>
    </source>
</evidence>
<gene>
    <name evidence="2" type="ORF">AVEN_248228_1</name>
</gene>
<organism evidence="2 3">
    <name type="scientific">Araneus ventricosus</name>
    <name type="common">Orbweaver spider</name>
    <name type="synonym">Epeira ventricosa</name>
    <dbReference type="NCBI Taxonomy" id="182803"/>
    <lineage>
        <taxon>Eukaryota</taxon>
        <taxon>Metazoa</taxon>
        <taxon>Ecdysozoa</taxon>
        <taxon>Arthropoda</taxon>
        <taxon>Chelicerata</taxon>
        <taxon>Arachnida</taxon>
        <taxon>Araneae</taxon>
        <taxon>Araneomorphae</taxon>
        <taxon>Entelegynae</taxon>
        <taxon>Araneoidea</taxon>
        <taxon>Araneidae</taxon>
        <taxon>Araneus</taxon>
    </lineage>
</organism>
<evidence type="ECO:0000313" key="2">
    <source>
        <dbReference type="EMBL" id="GBN46689.1"/>
    </source>
</evidence>
<dbReference type="AlphaFoldDB" id="A0A4Y2P6P7"/>
<keyword evidence="3" id="KW-1185">Reference proteome</keyword>
<feature type="compositionally biased region" description="Basic and acidic residues" evidence="1">
    <location>
        <begin position="35"/>
        <end position="49"/>
    </location>
</feature>
<evidence type="ECO:0000313" key="3">
    <source>
        <dbReference type="Proteomes" id="UP000499080"/>
    </source>
</evidence>
<accession>A0A4Y2P6P7</accession>
<dbReference type="Proteomes" id="UP000499080">
    <property type="component" value="Unassembled WGS sequence"/>
</dbReference>
<comment type="caution">
    <text evidence="2">The sequence shown here is derived from an EMBL/GenBank/DDBJ whole genome shotgun (WGS) entry which is preliminary data.</text>
</comment>
<protein>
    <submittedName>
        <fullName evidence="2">Uncharacterized protein</fullName>
    </submittedName>
</protein>
<reference evidence="2 3" key="1">
    <citation type="journal article" date="2019" name="Sci. Rep.">
        <title>Orb-weaving spider Araneus ventricosus genome elucidates the spidroin gene catalogue.</title>
        <authorList>
            <person name="Kono N."/>
            <person name="Nakamura H."/>
            <person name="Ohtoshi R."/>
            <person name="Moran D.A.P."/>
            <person name="Shinohara A."/>
            <person name="Yoshida Y."/>
            <person name="Fujiwara M."/>
            <person name="Mori M."/>
            <person name="Tomita M."/>
            <person name="Arakawa K."/>
        </authorList>
    </citation>
    <scope>NUCLEOTIDE SEQUENCE [LARGE SCALE GENOMIC DNA]</scope>
</reference>
<sequence>MYVHSQQAKLQDLRIRVETAVTSVTPDMQRKRLGKISDKKMANPIEHGRNRPVHIPNSTESPNYTNFMAKIRNSFYNMAWALSNLSPSVPS</sequence>
<proteinExistence type="predicted"/>